<dbReference type="PANTHER" id="PTHR43798">
    <property type="entry name" value="MONOACYLGLYCEROL LIPASE"/>
    <property type="match status" value="1"/>
</dbReference>
<dbReference type="SUPFAM" id="SSF53474">
    <property type="entry name" value="alpha/beta-Hydrolases"/>
    <property type="match status" value="1"/>
</dbReference>
<name>A0A919V9A1_9ACTN</name>
<evidence type="ECO:0000313" key="3">
    <source>
        <dbReference type="EMBL" id="GII95238.1"/>
    </source>
</evidence>
<keyword evidence="1 3" id="KW-0378">Hydrolase</keyword>
<keyword evidence="4" id="KW-1185">Reference proteome</keyword>
<evidence type="ECO:0000259" key="2">
    <source>
        <dbReference type="Pfam" id="PF00561"/>
    </source>
</evidence>
<dbReference type="Pfam" id="PF00561">
    <property type="entry name" value="Abhydrolase_1"/>
    <property type="match status" value="1"/>
</dbReference>
<dbReference type="PANTHER" id="PTHR43798:SF31">
    <property type="entry name" value="AB HYDROLASE SUPERFAMILY PROTEIN YCLE"/>
    <property type="match status" value="1"/>
</dbReference>
<dbReference type="EMBL" id="BOOW01000034">
    <property type="protein sequence ID" value="GII95238.1"/>
    <property type="molecule type" value="Genomic_DNA"/>
</dbReference>
<dbReference type="InterPro" id="IPR000639">
    <property type="entry name" value="Epox_hydrolase-like"/>
</dbReference>
<dbReference type="InterPro" id="IPR050266">
    <property type="entry name" value="AB_hydrolase_sf"/>
</dbReference>
<sequence length="273" mass="28659">MLGAEVRFVDASGVRTRVVSLGVGDPVVLLHGRGGHIETFARTLPALAASGRRAIAVDLLGHGLTGRADGGYGVERLAEHAHAVLTALGLGRVDLVGQSLGGWIAVLLALRDPARVRRLALIEPAGLQSEATRLADGRVRAAYERGGQAYREPTPEAVRTRLAGLLAAPDTVDPELVAVRTALYAPAEARDVHQQVRAADNEGVLLTPDRLAKVGAPVLIIRGEHGHTPLNVVEAAAAALPDARVVTVPQAKQWPQFEQPEIVADALVQFLGG</sequence>
<protein>
    <submittedName>
        <fullName evidence="3">2-hydroxy-6-ketonona-2,4-dienedioic acid hydrolase</fullName>
    </submittedName>
</protein>
<dbReference type="PRINTS" id="PR00111">
    <property type="entry name" value="ABHYDROLASE"/>
</dbReference>
<dbReference type="PRINTS" id="PR00412">
    <property type="entry name" value="EPOXHYDRLASE"/>
</dbReference>
<proteinExistence type="predicted"/>
<comment type="caution">
    <text evidence="3">The sequence shown here is derived from an EMBL/GenBank/DDBJ whole genome shotgun (WGS) entry which is preliminary data.</text>
</comment>
<evidence type="ECO:0000313" key="4">
    <source>
        <dbReference type="Proteomes" id="UP000606172"/>
    </source>
</evidence>
<dbReference type="InterPro" id="IPR000073">
    <property type="entry name" value="AB_hydrolase_1"/>
</dbReference>
<reference evidence="3" key="1">
    <citation type="submission" date="2021-01" db="EMBL/GenBank/DDBJ databases">
        <title>Whole genome shotgun sequence of Sinosporangium siamense NBRC 109515.</title>
        <authorList>
            <person name="Komaki H."/>
            <person name="Tamura T."/>
        </authorList>
    </citation>
    <scope>NUCLEOTIDE SEQUENCE</scope>
    <source>
        <strain evidence="3">NBRC 109515</strain>
    </source>
</reference>
<feature type="domain" description="AB hydrolase-1" evidence="2">
    <location>
        <begin position="26"/>
        <end position="260"/>
    </location>
</feature>
<dbReference type="GO" id="GO:0016020">
    <property type="term" value="C:membrane"/>
    <property type="evidence" value="ECO:0007669"/>
    <property type="project" value="TreeGrafter"/>
</dbReference>
<dbReference type="AlphaFoldDB" id="A0A919V9A1"/>
<organism evidence="3 4">
    <name type="scientific">Sinosporangium siamense</name>
    <dbReference type="NCBI Taxonomy" id="1367973"/>
    <lineage>
        <taxon>Bacteria</taxon>
        <taxon>Bacillati</taxon>
        <taxon>Actinomycetota</taxon>
        <taxon>Actinomycetes</taxon>
        <taxon>Streptosporangiales</taxon>
        <taxon>Streptosporangiaceae</taxon>
        <taxon>Sinosporangium</taxon>
    </lineage>
</organism>
<dbReference type="GO" id="GO:0016787">
    <property type="term" value="F:hydrolase activity"/>
    <property type="evidence" value="ECO:0007669"/>
    <property type="project" value="UniProtKB-KW"/>
</dbReference>
<evidence type="ECO:0000256" key="1">
    <source>
        <dbReference type="ARBA" id="ARBA00022801"/>
    </source>
</evidence>
<gene>
    <name evidence="3" type="primary">mhpC_1</name>
    <name evidence="3" type="ORF">Ssi02_54690</name>
</gene>
<dbReference type="InterPro" id="IPR029058">
    <property type="entry name" value="AB_hydrolase_fold"/>
</dbReference>
<dbReference type="Gene3D" id="3.40.50.1820">
    <property type="entry name" value="alpha/beta hydrolase"/>
    <property type="match status" value="1"/>
</dbReference>
<accession>A0A919V9A1</accession>
<dbReference type="Proteomes" id="UP000606172">
    <property type="component" value="Unassembled WGS sequence"/>
</dbReference>